<dbReference type="OrthoDB" id="9804286at2"/>
<dbReference type="InterPro" id="IPR000594">
    <property type="entry name" value="ThiF_NAD_FAD-bd"/>
</dbReference>
<dbReference type="EMBL" id="FMSV02000548">
    <property type="protein sequence ID" value="SEH08331.1"/>
    <property type="molecule type" value="Genomic_DNA"/>
</dbReference>
<keyword evidence="3" id="KW-0808">Transferase</keyword>
<dbReference type="CDD" id="cd00757">
    <property type="entry name" value="ThiF_MoeB_HesA_family"/>
    <property type="match status" value="1"/>
</dbReference>
<dbReference type="GO" id="GO:0008146">
    <property type="term" value="F:sulfotransferase activity"/>
    <property type="evidence" value="ECO:0007669"/>
    <property type="project" value="TreeGrafter"/>
</dbReference>
<feature type="domain" description="THIF-type NAD/FAD binding fold" evidence="2">
    <location>
        <begin position="9"/>
        <end position="243"/>
    </location>
</feature>
<dbReference type="GO" id="GO:0061605">
    <property type="term" value="F:molybdopterin-synthase adenylyltransferase activity"/>
    <property type="evidence" value="ECO:0007669"/>
    <property type="project" value="UniProtKB-EC"/>
</dbReference>
<dbReference type="PANTHER" id="PTHR10953">
    <property type="entry name" value="UBIQUITIN-ACTIVATING ENZYME E1"/>
    <property type="match status" value="1"/>
</dbReference>
<dbReference type="InterPro" id="IPR035985">
    <property type="entry name" value="Ubiquitin-activating_enz"/>
</dbReference>
<dbReference type="PANTHER" id="PTHR10953:SF102">
    <property type="entry name" value="ADENYLYLTRANSFERASE AND SULFURTRANSFERASE MOCS3"/>
    <property type="match status" value="1"/>
</dbReference>
<dbReference type="RefSeq" id="WP_103921877.1">
    <property type="nucleotide sequence ID" value="NZ_FMSV02000548.1"/>
</dbReference>
<name>A0A1H6FFZ4_9GAMM</name>
<dbReference type="GO" id="GO:0008641">
    <property type="term" value="F:ubiquitin-like modifier activating enzyme activity"/>
    <property type="evidence" value="ECO:0007669"/>
    <property type="project" value="InterPro"/>
</dbReference>
<proteinExistence type="inferred from homology"/>
<dbReference type="FunFam" id="3.40.50.720:FF:000080">
    <property type="entry name" value="Thiazole biosynthesis adenylyltransferase ThiF"/>
    <property type="match status" value="1"/>
</dbReference>
<evidence type="ECO:0000259" key="2">
    <source>
        <dbReference type="Pfam" id="PF00899"/>
    </source>
</evidence>
<accession>A0A1H6FFZ4</accession>
<reference evidence="3 4" key="1">
    <citation type="submission" date="2016-10" db="EMBL/GenBank/DDBJ databases">
        <authorList>
            <person name="de Groot N.N."/>
        </authorList>
    </citation>
    <scope>NUCLEOTIDE SEQUENCE [LARGE SCALE GENOMIC DNA]</scope>
    <source>
        <strain evidence="3">MBHS1</strain>
    </source>
</reference>
<gene>
    <name evidence="3" type="primary">moeB</name>
    <name evidence="3" type="ORF">MBHS_04222</name>
</gene>
<evidence type="ECO:0000313" key="4">
    <source>
        <dbReference type="Proteomes" id="UP000236724"/>
    </source>
</evidence>
<comment type="similarity">
    <text evidence="1">Belongs to the HesA/MoeB/ThiF family.</text>
</comment>
<dbReference type="SUPFAM" id="SSF69572">
    <property type="entry name" value="Activating enzymes of the ubiquitin-like proteins"/>
    <property type="match status" value="1"/>
</dbReference>
<evidence type="ECO:0000313" key="3">
    <source>
        <dbReference type="EMBL" id="SEH08331.1"/>
    </source>
</evidence>
<dbReference type="AlphaFoldDB" id="A0A1H6FFZ4"/>
<dbReference type="NCBIfam" id="NF004281">
    <property type="entry name" value="PRK05690.1"/>
    <property type="match status" value="1"/>
</dbReference>
<dbReference type="GO" id="GO:0005829">
    <property type="term" value="C:cytosol"/>
    <property type="evidence" value="ECO:0007669"/>
    <property type="project" value="TreeGrafter"/>
</dbReference>
<sequence length="254" mass="27541">MDTEQQKRYARQIALPGIGPEGQEKLLAARVLIIGMGGLGSPAAIYLATAGVGHLVLSDYDRVELSNLQRQIVHNTQDIGELKVASARQHLQLLNPDLKITTLDYQLVDEELHSQIQQADVVLDCSDNFSTRFAINRVCVKTGTPLVSGAAIGFEGQISVFLPDQADSPCYHCIYQDNGQEGDSCSQLGILAPLVGVIGSMQAVEALKLLLGIGDKLCGRLLLLDGLHMDWRTLKVRRDPKCAVCGQVSHENTV</sequence>
<keyword evidence="3" id="KW-0548">Nucleotidyltransferase</keyword>
<evidence type="ECO:0000256" key="1">
    <source>
        <dbReference type="ARBA" id="ARBA00009919"/>
    </source>
</evidence>
<dbReference type="Pfam" id="PF00899">
    <property type="entry name" value="ThiF"/>
    <property type="match status" value="1"/>
</dbReference>
<keyword evidence="4" id="KW-1185">Reference proteome</keyword>
<organism evidence="3 4">
    <name type="scientific">Candidatus Venteria ishoeyi</name>
    <dbReference type="NCBI Taxonomy" id="1899563"/>
    <lineage>
        <taxon>Bacteria</taxon>
        <taxon>Pseudomonadati</taxon>
        <taxon>Pseudomonadota</taxon>
        <taxon>Gammaproteobacteria</taxon>
        <taxon>Thiotrichales</taxon>
        <taxon>Thiotrichaceae</taxon>
        <taxon>Venteria</taxon>
    </lineage>
</organism>
<dbReference type="InterPro" id="IPR045886">
    <property type="entry name" value="ThiF/MoeB/HesA"/>
</dbReference>
<dbReference type="GO" id="GO:0004792">
    <property type="term" value="F:thiosulfate-cyanide sulfurtransferase activity"/>
    <property type="evidence" value="ECO:0007669"/>
    <property type="project" value="TreeGrafter"/>
</dbReference>
<dbReference type="Proteomes" id="UP000236724">
    <property type="component" value="Unassembled WGS sequence"/>
</dbReference>
<dbReference type="Gene3D" id="3.40.50.720">
    <property type="entry name" value="NAD(P)-binding Rossmann-like Domain"/>
    <property type="match status" value="1"/>
</dbReference>
<dbReference type="EC" id="2.7.7.80" evidence="3"/>
<protein>
    <submittedName>
        <fullName evidence="3">Molybdopterin-synthase adenylyltransferase</fullName>
        <ecNumber evidence="3">2.7.7.80</ecNumber>
    </submittedName>
</protein>